<evidence type="ECO:0000313" key="1">
    <source>
        <dbReference type="EMBL" id="KAI9452437.1"/>
    </source>
</evidence>
<gene>
    <name evidence="1" type="ORF">F5148DRAFT_503183</name>
</gene>
<accession>A0ACC0TYM0</accession>
<dbReference type="EMBL" id="JAGFNK010000336">
    <property type="protein sequence ID" value="KAI9452437.1"/>
    <property type="molecule type" value="Genomic_DNA"/>
</dbReference>
<dbReference type="Proteomes" id="UP001207468">
    <property type="component" value="Unassembled WGS sequence"/>
</dbReference>
<organism evidence="1 2">
    <name type="scientific">Russula earlei</name>
    <dbReference type="NCBI Taxonomy" id="71964"/>
    <lineage>
        <taxon>Eukaryota</taxon>
        <taxon>Fungi</taxon>
        <taxon>Dikarya</taxon>
        <taxon>Basidiomycota</taxon>
        <taxon>Agaricomycotina</taxon>
        <taxon>Agaricomycetes</taxon>
        <taxon>Russulales</taxon>
        <taxon>Russulaceae</taxon>
        <taxon>Russula</taxon>
    </lineage>
</organism>
<proteinExistence type="predicted"/>
<protein>
    <submittedName>
        <fullName evidence="1">Uncharacterized protein</fullName>
    </submittedName>
</protein>
<keyword evidence="2" id="KW-1185">Reference proteome</keyword>
<name>A0ACC0TYM0_9AGAM</name>
<reference evidence="1" key="1">
    <citation type="submission" date="2021-03" db="EMBL/GenBank/DDBJ databases">
        <title>Evolutionary priming and transition to the ectomycorrhizal habit in an iconic lineage of mushroom-forming fungi: is preadaptation a requirement?</title>
        <authorList>
            <consortium name="DOE Joint Genome Institute"/>
            <person name="Looney B.P."/>
            <person name="Miyauchi S."/>
            <person name="Morin E."/>
            <person name="Drula E."/>
            <person name="Courty P.E."/>
            <person name="Chicoki N."/>
            <person name="Fauchery L."/>
            <person name="Kohler A."/>
            <person name="Kuo A."/>
            <person name="LaButti K."/>
            <person name="Pangilinan J."/>
            <person name="Lipzen A."/>
            <person name="Riley R."/>
            <person name="Andreopoulos W."/>
            <person name="He G."/>
            <person name="Johnson J."/>
            <person name="Barry K.W."/>
            <person name="Grigoriev I.V."/>
            <person name="Nagy L."/>
            <person name="Hibbett D."/>
            <person name="Henrissat B."/>
            <person name="Matheny P.B."/>
            <person name="Labbe J."/>
            <person name="Martin A.F."/>
        </authorList>
    </citation>
    <scope>NUCLEOTIDE SEQUENCE</scope>
    <source>
        <strain evidence="1">BPL698</strain>
    </source>
</reference>
<comment type="caution">
    <text evidence="1">The sequence shown here is derived from an EMBL/GenBank/DDBJ whole genome shotgun (WGS) entry which is preliminary data.</text>
</comment>
<sequence>MGTVLPSPMTLRLILTCTISEDRIRKGAEKLAQSLNAKQQGWLDGFFTSTPKASVPTKGKERKTRVRIGDVEVKSGKKSKSK</sequence>
<evidence type="ECO:0000313" key="2">
    <source>
        <dbReference type="Proteomes" id="UP001207468"/>
    </source>
</evidence>